<accession>A0A2T0TS37</accession>
<evidence type="ECO:0000313" key="2">
    <source>
        <dbReference type="Proteomes" id="UP000239210"/>
    </source>
</evidence>
<evidence type="ECO:0000313" key="1">
    <source>
        <dbReference type="EMBL" id="PRY48467.1"/>
    </source>
</evidence>
<reference evidence="1 2" key="1">
    <citation type="submission" date="2018-03" db="EMBL/GenBank/DDBJ databases">
        <title>Genomic Encyclopedia of Archaeal and Bacterial Type Strains, Phase II (KMG-II): from individual species to whole genera.</title>
        <authorList>
            <person name="Goeker M."/>
        </authorList>
    </citation>
    <scope>NUCLEOTIDE SEQUENCE [LARGE SCALE GENOMIC DNA]</scope>
    <source>
        <strain evidence="1 2">DSM 45416</strain>
    </source>
</reference>
<dbReference type="EMBL" id="PVTG01000009">
    <property type="protein sequence ID" value="PRY48467.1"/>
    <property type="molecule type" value="Genomic_DNA"/>
</dbReference>
<protein>
    <submittedName>
        <fullName evidence="1">Uncharacterized protein</fullName>
    </submittedName>
</protein>
<dbReference type="Proteomes" id="UP000239210">
    <property type="component" value="Unassembled WGS sequence"/>
</dbReference>
<name>A0A2T0TS37_9ACTN</name>
<keyword evidence="2" id="KW-1185">Reference proteome</keyword>
<dbReference type="AlphaFoldDB" id="A0A2T0TS37"/>
<gene>
    <name evidence="1" type="ORF">LY71_109104</name>
</gene>
<sequence length="35" mass="3677">MAGVPGEDLVVVRPPHRVPGRAERDGVVRAGGLTR</sequence>
<comment type="caution">
    <text evidence="1">The sequence shown here is derived from an EMBL/GenBank/DDBJ whole genome shotgun (WGS) entry which is preliminary data.</text>
</comment>
<organism evidence="1 2">
    <name type="scientific">Geodermatophilus tzadiensis</name>
    <dbReference type="NCBI Taxonomy" id="1137988"/>
    <lineage>
        <taxon>Bacteria</taxon>
        <taxon>Bacillati</taxon>
        <taxon>Actinomycetota</taxon>
        <taxon>Actinomycetes</taxon>
        <taxon>Geodermatophilales</taxon>
        <taxon>Geodermatophilaceae</taxon>
        <taxon>Geodermatophilus</taxon>
    </lineage>
</organism>
<proteinExistence type="predicted"/>